<dbReference type="PANTHER" id="PTHR35465:SF1">
    <property type="entry name" value="PHOSPHATIDYLINOSITOL-GLYCAN BIOSYNTHESIS CLASS X PROTEIN"/>
    <property type="match status" value="1"/>
</dbReference>
<sequence>MKCINLICGLFLVLCARNTSANTEKLIFQVNQNIPACSFETRSIFGETIQPNSVLIPPFTTLVDTIKTIHPSNSSVVSSHRLYQLAGLTRGSNYELRLSYPAITPTDFILELMSGCDEHLAESLSDDFTVNYWVVVTGTHTGVSTIQDTTTIEPVVYNLVLEKLYGGFLFYNVYKIVFLIAGLLALGSWVVVPAIERIVKP</sequence>
<evidence type="ECO:0000313" key="3">
    <source>
        <dbReference type="EMBL" id="KAL0091439.1"/>
    </source>
</evidence>
<evidence type="ECO:0008006" key="5">
    <source>
        <dbReference type="Google" id="ProtNLM"/>
    </source>
</evidence>
<feature type="chain" id="PRO_5045987960" description="ER membrane protein complex subunit 7 beta-sandwich domain-containing protein" evidence="2">
    <location>
        <begin position="22"/>
        <end position="201"/>
    </location>
</feature>
<keyword evidence="1" id="KW-0812">Transmembrane</keyword>
<gene>
    <name evidence="3" type="ORF">J3Q64DRAFT_1316034</name>
</gene>
<dbReference type="InterPro" id="IPR019433">
    <property type="entry name" value="GPI_ManTrfase_II_coact_Pga1"/>
</dbReference>
<evidence type="ECO:0000256" key="1">
    <source>
        <dbReference type="SAM" id="Phobius"/>
    </source>
</evidence>
<evidence type="ECO:0000313" key="4">
    <source>
        <dbReference type="Proteomes" id="UP001448207"/>
    </source>
</evidence>
<comment type="caution">
    <text evidence="3">The sequence shown here is derived from an EMBL/GenBank/DDBJ whole genome shotgun (WGS) entry which is preliminary data.</text>
</comment>
<name>A0ABR3B5U2_PHYBL</name>
<proteinExistence type="predicted"/>
<keyword evidence="4" id="KW-1185">Reference proteome</keyword>
<organism evidence="3 4">
    <name type="scientific">Phycomyces blakesleeanus</name>
    <dbReference type="NCBI Taxonomy" id="4837"/>
    <lineage>
        <taxon>Eukaryota</taxon>
        <taxon>Fungi</taxon>
        <taxon>Fungi incertae sedis</taxon>
        <taxon>Mucoromycota</taxon>
        <taxon>Mucoromycotina</taxon>
        <taxon>Mucoromycetes</taxon>
        <taxon>Mucorales</taxon>
        <taxon>Phycomycetaceae</taxon>
        <taxon>Phycomyces</taxon>
    </lineage>
</organism>
<keyword evidence="1" id="KW-0472">Membrane</keyword>
<dbReference type="Pfam" id="PF10333">
    <property type="entry name" value="Pga1"/>
    <property type="match status" value="1"/>
</dbReference>
<keyword evidence="2" id="KW-0732">Signal</keyword>
<dbReference type="EMBL" id="JBCLYO010000003">
    <property type="protein sequence ID" value="KAL0091439.1"/>
    <property type="molecule type" value="Genomic_DNA"/>
</dbReference>
<feature type="signal peptide" evidence="2">
    <location>
        <begin position="1"/>
        <end position="21"/>
    </location>
</feature>
<dbReference type="Proteomes" id="UP001448207">
    <property type="component" value="Unassembled WGS sequence"/>
</dbReference>
<protein>
    <recommendedName>
        <fullName evidence="5">ER membrane protein complex subunit 7 beta-sandwich domain-containing protein</fullName>
    </recommendedName>
</protein>
<dbReference type="PANTHER" id="PTHR35465">
    <property type="entry name" value="CAVEOLIN-1 PROTEIN"/>
    <property type="match status" value="1"/>
</dbReference>
<keyword evidence="1" id="KW-1133">Transmembrane helix</keyword>
<reference evidence="3 4" key="1">
    <citation type="submission" date="2024-04" db="EMBL/GenBank/DDBJ databases">
        <title>Symmetric and asymmetric DNA N6-adenine methylation regulates different biological responses in Mucorales.</title>
        <authorList>
            <consortium name="Lawrence Berkeley National Laboratory"/>
            <person name="Lax C."/>
            <person name="Mondo S.J."/>
            <person name="Osorio-Concepcion M."/>
            <person name="Muszewska A."/>
            <person name="Corrochano-Luque M."/>
            <person name="Gutierrez G."/>
            <person name="Riley R."/>
            <person name="Lipzen A."/>
            <person name="Guo J."/>
            <person name="Hundley H."/>
            <person name="Amirebrahimi M."/>
            <person name="Ng V."/>
            <person name="Lorenzo-Gutierrez D."/>
            <person name="Binder U."/>
            <person name="Yang J."/>
            <person name="Song Y."/>
            <person name="Canovas D."/>
            <person name="Navarro E."/>
            <person name="Freitag M."/>
            <person name="Gabaldon T."/>
            <person name="Grigoriev I.V."/>
            <person name="Corrochano L.M."/>
            <person name="Nicolas F.E."/>
            <person name="Garre V."/>
        </authorList>
    </citation>
    <scope>NUCLEOTIDE SEQUENCE [LARGE SCALE GENOMIC DNA]</scope>
    <source>
        <strain evidence="3 4">L51</strain>
    </source>
</reference>
<accession>A0ABR3B5U2</accession>
<feature type="transmembrane region" description="Helical" evidence="1">
    <location>
        <begin position="173"/>
        <end position="195"/>
    </location>
</feature>
<evidence type="ECO:0000256" key="2">
    <source>
        <dbReference type="SAM" id="SignalP"/>
    </source>
</evidence>